<evidence type="ECO:0000256" key="2">
    <source>
        <dbReference type="ARBA" id="ARBA00023040"/>
    </source>
</evidence>
<evidence type="ECO:0000256" key="5">
    <source>
        <dbReference type="SAM" id="Phobius"/>
    </source>
</evidence>
<keyword evidence="7" id="KW-1185">Reference proteome</keyword>
<evidence type="ECO:0000256" key="1">
    <source>
        <dbReference type="ARBA" id="ARBA00004141"/>
    </source>
</evidence>
<dbReference type="SUPFAM" id="SSF81321">
    <property type="entry name" value="Family A G protein-coupled receptor-like"/>
    <property type="match status" value="1"/>
</dbReference>
<sequence length="68" mass="7899">MTAINFYVPAITLVTQLLVYTNSCTNPIIYNFMSGKFRKEFRSACVCCPRCRQEKPQQSRVRKFLLSS</sequence>
<keyword evidence="5" id="KW-0472">Membrane</keyword>
<proteinExistence type="predicted"/>
<evidence type="ECO:0000256" key="4">
    <source>
        <dbReference type="ARBA" id="ARBA00023224"/>
    </source>
</evidence>
<organism evidence="6 7">
    <name type="scientific">Plakobranchus ocellatus</name>
    <dbReference type="NCBI Taxonomy" id="259542"/>
    <lineage>
        <taxon>Eukaryota</taxon>
        <taxon>Metazoa</taxon>
        <taxon>Spiralia</taxon>
        <taxon>Lophotrochozoa</taxon>
        <taxon>Mollusca</taxon>
        <taxon>Gastropoda</taxon>
        <taxon>Heterobranchia</taxon>
        <taxon>Euthyneura</taxon>
        <taxon>Panpulmonata</taxon>
        <taxon>Sacoglossa</taxon>
        <taxon>Placobranchoidea</taxon>
        <taxon>Plakobranchidae</taxon>
        <taxon>Plakobranchus</taxon>
    </lineage>
</organism>
<dbReference type="Proteomes" id="UP000735302">
    <property type="component" value="Unassembled WGS sequence"/>
</dbReference>
<keyword evidence="2" id="KW-0297">G-protein coupled receptor</keyword>
<dbReference type="Gene3D" id="1.20.1070.10">
    <property type="entry name" value="Rhodopsin 7-helix transmembrane proteins"/>
    <property type="match status" value="1"/>
</dbReference>
<dbReference type="AlphaFoldDB" id="A0AAV3ZLV8"/>
<dbReference type="PANTHER" id="PTHR45695">
    <property type="entry name" value="LEUCOKININ RECEPTOR-RELATED"/>
    <property type="match status" value="1"/>
</dbReference>
<comment type="subcellular location">
    <subcellularLocation>
        <location evidence="1">Membrane</location>
        <topology evidence="1">Multi-pass membrane protein</topology>
    </subcellularLocation>
</comment>
<reference evidence="6 7" key="1">
    <citation type="journal article" date="2021" name="Elife">
        <title>Chloroplast acquisition without the gene transfer in kleptoplastic sea slugs, Plakobranchus ocellatus.</title>
        <authorList>
            <person name="Maeda T."/>
            <person name="Takahashi S."/>
            <person name="Yoshida T."/>
            <person name="Shimamura S."/>
            <person name="Takaki Y."/>
            <person name="Nagai Y."/>
            <person name="Toyoda A."/>
            <person name="Suzuki Y."/>
            <person name="Arimoto A."/>
            <person name="Ishii H."/>
            <person name="Satoh N."/>
            <person name="Nishiyama T."/>
            <person name="Hasebe M."/>
            <person name="Maruyama T."/>
            <person name="Minagawa J."/>
            <person name="Obokata J."/>
            <person name="Shigenobu S."/>
        </authorList>
    </citation>
    <scope>NUCLEOTIDE SEQUENCE [LARGE SCALE GENOMIC DNA]</scope>
</reference>
<keyword evidence="5" id="KW-1133">Transmembrane helix</keyword>
<evidence type="ECO:0000256" key="3">
    <source>
        <dbReference type="ARBA" id="ARBA00023170"/>
    </source>
</evidence>
<comment type="caution">
    <text evidence="6">The sequence shown here is derived from an EMBL/GenBank/DDBJ whole genome shotgun (WGS) entry which is preliminary data.</text>
</comment>
<keyword evidence="4" id="KW-0807">Transducer</keyword>
<accession>A0AAV3ZLV8</accession>
<keyword evidence="5" id="KW-0812">Transmembrane</keyword>
<keyword evidence="3 6" id="KW-0675">Receptor</keyword>
<name>A0AAV3ZLV8_9GAST</name>
<gene>
    <name evidence="6" type="ORF">PoB_002315500</name>
</gene>
<feature type="transmembrane region" description="Helical" evidence="5">
    <location>
        <begin position="6"/>
        <end position="32"/>
    </location>
</feature>
<dbReference type="GO" id="GO:0005886">
    <property type="term" value="C:plasma membrane"/>
    <property type="evidence" value="ECO:0007669"/>
    <property type="project" value="TreeGrafter"/>
</dbReference>
<protein>
    <submittedName>
        <fullName evidence="6">Orexin receptor-like protein</fullName>
    </submittedName>
</protein>
<dbReference type="GO" id="GO:0004930">
    <property type="term" value="F:G protein-coupled receptor activity"/>
    <property type="evidence" value="ECO:0007669"/>
    <property type="project" value="UniProtKB-KW"/>
</dbReference>
<dbReference type="PANTHER" id="PTHR45695:SF15">
    <property type="entry name" value="OPSIN RH2"/>
    <property type="match status" value="1"/>
</dbReference>
<evidence type="ECO:0000313" key="6">
    <source>
        <dbReference type="EMBL" id="GFN96649.1"/>
    </source>
</evidence>
<dbReference type="EMBL" id="BLXT01002699">
    <property type="protein sequence ID" value="GFN96649.1"/>
    <property type="molecule type" value="Genomic_DNA"/>
</dbReference>
<evidence type="ECO:0000313" key="7">
    <source>
        <dbReference type="Proteomes" id="UP000735302"/>
    </source>
</evidence>